<feature type="region of interest" description="Disordered" evidence="2">
    <location>
        <begin position="567"/>
        <end position="596"/>
    </location>
</feature>
<evidence type="ECO:0000313" key="3">
    <source>
        <dbReference type="EMBL" id="MBM6857807.1"/>
    </source>
</evidence>
<feature type="coiled-coil region" evidence="1">
    <location>
        <begin position="16"/>
        <end position="47"/>
    </location>
</feature>
<name>A0AA41DBI6_9BACT</name>
<evidence type="ECO:0000256" key="2">
    <source>
        <dbReference type="SAM" id="MobiDB-lite"/>
    </source>
</evidence>
<proteinExistence type="predicted"/>
<evidence type="ECO:0000256" key="1">
    <source>
        <dbReference type="SAM" id="Coils"/>
    </source>
</evidence>
<sequence length="596" mass="64343">MRKDITEQFTDWKSALEKFQQNVKKDIEEIRSQKDEIQRIKQDILDNLEKGRYIRDDNRIIISAPEIIIGNVDKSGILWGGGSKVVIRATNIDLEGVGTGTSGIGSIVSRAPSIRQIAVDPGKDGIEQVVKPISEIVSQAQNIVLRGENADDYFPQSSLSNSGSGIHLSTNGQISIDATLPCDTLSESLEQEEKALNTHINDLNQTASQAKSTVASLVSHMNELIEKDTLNSSEIETRTNFLDIDELHYEFQQTTSTLYNALTHYFNSLSLLAESNRQLAAVKEQKEAAKQLKSSFKEQTTDTFISLRSENISLTSTDGDGNLRTNDGAGIGLAGKEISLTSYGNDGALIKDSGIYMGSQDVEINTANPKIADKNTDLPAEGSVRVVSKAIQVEAVDYETKDDKTEEKSLTKEGSFTLRAEKINLNATDTEGKATGTIAANAKTVEVKAMDVDKEKRTDKELAAGSSLLLLAEKVYAGARDKKTRSKSVQVASDKVGLFGDTTVELQQDGKAILQLSGGDAALSGSKTTLYGEMTSQGKSTFKSDVTAGTVEMKNLKVDSSFKTPYTTEGISVPGAPSTAKLSAKLSEEELKSNNG</sequence>
<dbReference type="RefSeq" id="WP_204972024.1">
    <property type="nucleotide sequence ID" value="NZ_JAAZTS010000007.1"/>
</dbReference>
<comment type="caution">
    <text evidence="3">The sequence shown here is derived from an EMBL/GenBank/DDBJ whole genome shotgun (WGS) entry which is preliminary data.</text>
</comment>
<accession>A0AA41DBI6</accession>
<keyword evidence="1" id="KW-0175">Coiled coil</keyword>
<feature type="coiled-coil region" evidence="1">
    <location>
        <begin position="272"/>
        <end position="299"/>
    </location>
</feature>
<keyword evidence="4" id="KW-1185">Reference proteome</keyword>
<gene>
    <name evidence="3" type="ORF">H6D15_09390</name>
</gene>
<dbReference type="AlphaFoldDB" id="A0AA41DBI6"/>
<feature type="compositionally biased region" description="Basic and acidic residues" evidence="2">
    <location>
        <begin position="586"/>
        <end position="596"/>
    </location>
</feature>
<organism evidence="3 4">
    <name type="scientific">Caecibacteroides pullorum</name>
    <dbReference type="NCBI Taxonomy" id="2725562"/>
    <lineage>
        <taxon>Bacteria</taxon>
        <taxon>Pseudomonadati</taxon>
        <taxon>Bacteroidota</taxon>
        <taxon>Bacteroidia</taxon>
        <taxon>Bacteroidales</taxon>
        <taxon>Bacteroidaceae</taxon>
        <taxon>Caecibacteroides</taxon>
    </lineage>
</organism>
<dbReference type="EMBL" id="JACJMO010000012">
    <property type="protein sequence ID" value="MBM6857807.1"/>
    <property type="molecule type" value="Genomic_DNA"/>
</dbReference>
<evidence type="ECO:0000313" key="4">
    <source>
        <dbReference type="Proteomes" id="UP000698924"/>
    </source>
</evidence>
<reference evidence="3 4" key="1">
    <citation type="journal article" date="2021" name="Sci. Rep.">
        <title>The distribution of antibiotic resistance genes in chicken gut microbiota commensals.</title>
        <authorList>
            <person name="Juricova H."/>
            <person name="Matiasovicova J."/>
            <person name="Kubasova T."/>
            <person name="Cejkova D."/>
            <person name="Rychlik I."/>
        </authorList>
    </citation>
    <scope>NUCLEOTIDE SEQUENCE [LARGE SCALE GENOMIC DNA]</scope>
    <source>
        <strain evidence="3 4">An421</strain>
    </source>
</reference>
<dbReference type="Proteomes" id="UP000698924">
    <property type="component" value="Unassembled WGS sequence"/>
</dbReference>
<protein>
    <submittedName>
        <fullName evidence="3">Uncharacterized protein</fullName>
    </submittedName>
</protein>